<dbReference type="InterPro" id="IPR037523">
    <property type="entry name" value="VOC_core"/>
</dbReference>
<dbReference type="PATRIC" id="fig|1813736.3.peg.1222"/>
<proteinExistence type="predicted"/>
<keyword evidence="2" id="KW-0456">Lyase</keyword>
<gene>
    <name evidence="2" type="ORF">LuPra_01177</name>
</gene>
<dbReference type="Gene3D" id="3.10.180.10">
    <property type="entry name" value="2,3-Dihydroxybiphenyl 1,2-Dioxygenase, domain 1"/>
    <property type="match status" value="1"/>
</dbReference>
<dbReference type="Proteomes" id="UP000076079">
    <property type="component" value="Chromosome"/>
</dbReference>
<dbReference type="SUPFAM" id="SSF54593">
    <property type="entry name" value="Glyoxalase/Bleomycin resistance protein/Dihydroxybiphenyl dioxygenase"/>
    <property type="match status" value="1"/>
</dbReference>
<dbReference type="PROSITE" id="PS51819">
    <property type="entry name" value="VOC"/>
    <property type="match status" value="1"/>
</dbReference>
<dbReference type="AlphaFoldDB" id="A0A143PJP3"/>
<name>A0A143PJP3_LUTPR</name>
<reference evidence="2 3" key="1">
    <citation type="journal article" date="2016" name="Genome Announc.">
        <title>First Complete Genome Sequence of a Subdivision 6 Acidobacterium Strain.</title>
        <authorList>
            <person name="Huang S."/>
            <person name="Vieira S."/>
            <person name="Bunk B."/>
            <person name="Riedel T."/>
            <person name="Sproer C."/>
            <person name="Overmann J."/>
        </authorList>
    </citation>
    <scope>NUCLEOTIDE SEQUENCE [LARGE SCALE GENOMIC DNA]</scope>
    <source>
        <strain evidence="3">DSM 100886 HEG_-6_39</strain>
    </source>
</reference>
<dbReference type="InterPro" id="IPR053863">
    <property type="entry name" value="Glyoxy/Ble-like_N"/>
</dbReference>
<dbReference type="Pfam" id="PF22677">
    <property type="entry name" value="Ble-like_N"/>
    <property type="match status" value="1"/>
</dbReference>
<dbReference type="EMBL" id="CP015136">
    <property type="protein sequence ID" value="AMY07989.1"/>
    <property type="molecule type" value="Genomic_DNA"/>
</dbReference>
<organism evidence="2 3">
    <name type="scientific">Luteitalea pratensis</name>
    <dbReference type="NCBI Taxonomy" id="1855912"/>
    <lineage>
        <taxon>Bacteria</taxon>
        <taxon>Pseudomonadati</taxon>
        <taxon>Acidobacteriota</taxon>
        <taxon>Vicinamibacteria</taxon>
        <taxon>Vicinamibacterales</taxon>
        <taxon>Vicinamibacteraceae</taxon>
        <taxon>Luteitalea</taxon>
    </lineage>
</organism>
<evidence type="ECO:0000313" key="2">
    <source>
        <dbReference type="EMBL" id="AMY07989.1"/>
    </source>
</evidence>
<dbReference type="KEGG" id="abac:LuPra_01177"/>
<dbReference type="PANTHER" id="PTHR36503">
    <property type="entry name" value="BLR2520 PROTEIN"/>
    <property type="match status" value="1"/>
</dbReference>
<dbReference type="InterPro" id="IPR029068">
    <property type="entry name" value="Glyas_Bleomycin-R_OHBP_Dase"/>
</dbReference>
<accession>A0A143PJP3</accession>
<protein>
    <submittedName>
        <fullName evidence="2">Putative lactoylglutathione lyase</fullName>
    </submittedName>
</protein>
<evidence type="ECO:0000313" key="3">
    <source>
        <dbReference type="Proteomes" id="UP000076079"/>
    </source>
</evidence>
<evidence type="ECO:0000259" key="1">
    <source>
        <dbReference type="PROSITE" id="PS51819"/>
    </source>
</evidence>
<reference evidence="3" key="2">
    <citation type="submission" date="2016-04" db="EMBL/GenBank/DDBJ databases">
        <title>First Complete Genome Sequence of a Subdivision 6 Acidobacterium.</title>
        <authorList>
            <person name="Huang S."/>
            <person name="Vieira S."/>
            <person name="Bunk B."/>
            <person name="Riedel T."/>
            <person name="Sproeer C."/>
            <person name="Overmann J."/>
        </authorList>
    </citation>
    <scope>NUCLEOTIDE SEQUENCE [LARGE SCALE GENOMIC DNA]</scope>
    <source>
        <strain evidence="3">DSM 100886 HEG_-6_39</strain>
    </source>
</reference>
<dbReference type="GO" id="GO:0016829">
    <property type="term" value="F:lyase activity"/>
    <property type="evidence" value="ECO:0007669"/>
    <property type="project" value="UniProtKB-KW"/>
</dbReference>
<feature type="domain" description="VOC" evidence="1">
    <location>
        <begin position="5"/>
        <end position="129"/>
    </location>
</feature>
<dbReference type="RefSeq" id="WP_110174548.1">
    <property type="nucleotide sequence ID" value="NZ_CP015136.1"/>
</dbReference>
<sequence>MATTRKLFVNLSVKDIARATTFFRALGFAFNPQFSSENTACMVLSEDAYVMLLEEARFRDFTSRDICDTSRHTEGLFALSASSREEVDHLVHAALLNGGSPAQKPMDHGFMYGWSFYDPDGHHWEAFWMDPAAVPPQPAEVTGTSA</sequence>
<dbReference type="OrthoDB" id="9798430at2"/>
<keyword evidence="3" id="KW-1185">Reference proteome</keyword>
<dbReference type="PANTHER" id="PTHR36503:SF2">
    <property type="entry name" value="BLR2408 PROTEIN"/>
    <property type="match status" value="1"/>
</dbReference>